<feature type="transmembrane region" description="Helical" evidence="5">
    <location>
        <begin position="359"/>
        <end position="378"/>
    </location>
</feature>
<dbReference type="RefSeq" id="WP_088643251.1">
    <property type="nucleotide sequence ID" value="NZ_MZMV01000010.1"/>
</dbReference>
<keyword evidence="1" id="KW-0677">Repeat</keyword>
<sequence>MTDDESPLDGYRQRAQLLAELGRHDEATEELGFALALAPTDPAALTLLARLHLAAGRPGEAVAAADAAIAPPRPDPPQLSGPPHPPAPPGPVAPPGPGGSSRPADPSGAPAPAGPAGGWAAPGQPGPPTSPDPSGSSPDRPTPPVGSDRPGTPAFSGPAGVPGAPTPAGPAGGAGASGAAGARVPTAALVVRAIALADLGEYAESARTADRILAAGPGDAYAQRSAAAILAEARNGQPALNAAWRGVELAPDEPQAHLVLALVAGRLELFDLAERAYREALRLDPELAEARHDPGVLRLERRRWVLALEQVAALAPVQPARAEKLPLWAGLRRLVLIGSGWSLVASLLLAFLAAGGAGASRVVAVLAAAGGALLAWRLSRRVPELGRVVLPALRREDRALAFAVYAVPAGPALLLLFALVGSPWPLVLAIALAVPATLVAATRAGVS</sequence>
<evidence type="ECO:0000256" key="2">
    <source>
        <dbReference type="ARBA" id="ARBA00022803"/>
    </source>
</evidence>
<protein>
    <recommendedName>
        <fullName evidence="8">Tetratricopeptide repeat protein</fullName>
    </recommendedName>
</protein>
<evidence type="ECO:0000256" key="4">
    <source>
        <dbReference type="SAM" id="MobiDB-lite"/>
    </source>
</evidence>
<evidence type="ECO:0000313" key="7">
    <source>
        <dbReference type="Proteomes" id="UP000197174"/>
    </source>
</evidence>
<feature type="transmembrane region" description="Helical" evidence="5">
    <location>
        <begin position="334"/>
        <end position="353"/>
    </location>
</feature>
<keyword evidence="5" id="KW-1133">Transmembrane helix</keyword>
<dbReference type="Pfam" id="PF13181">
    <property type="entry name" value="TPR_8"/>
    <property type="match status" value="1"/>
</dbReference>
<dbReference type="Gene3D" id="1.25.40.10">
    <property type="entry name" value="Tetratricopeptide repeat domain"/>
    <property type="match status" value="2"/>
</dbReference>
<feature type="compositionally biased region" description="Low complexity" evidence="4">
    <location>
        <begin position="58"/>
        <end position="70"/>
    </location>
</feature>
<evidence type="ECO:0000313" key="6">
    <source>
        <dbReference type="EMBL" id="OWV09890.1"/>
    </source>
</evidence>
<feature type="repeat" description="TPR" evidence="3">
    <location>
        <begin position="254"/>
        <end position="287"/>
    </location>
</feature>
<dbReference type="InterPro" id="IPR019734">
    <property type="entry name" value="TPR_rpt"/>
</dbReference>
<gene>
    <name evidence="6" type="ORF">B5D80_08620</name>
</gene>
<comment type="caution">
    <text evidence="6">The sequence shown here is derived from an EMBL/GenBank/DDBJ whole genome shotgun (WGS) entry which is preliminary data.</text>
</comment>
<feature type="compositionally biased region" description="Low complexity" evidence="4">
    <location>
        <begin position="100"/>
        <end position="111"/>
    </location>
</feature>
<dbReference type="InterPro" id="IPR011990">
    <property type="entry name" value="TPR-like_helical_dom_sf"/>
</dbReference>
<name>A0A246RQ40_9ACTN</name>
<keyword evidence="7" id="KW-1185">Reference proteome</keyword>
<dbReference type="Proteomes" id="UP000197174">
    <property type="component" value="Unassembled WGS sequence"/>
</dbReference>
<dbReference type="AlphaFoldDB" id="A0A246RQ40"/>
<dbReference type="InterPro" id="IPR050498">
    <property type="entry name" value="Ycf3"/>
</dbReference>
<keyword evidence="2 3" id="KW-0802">TPR repeat</keyword>
<proteinExistence type="predicted"/>
<dbReference type="SUPFAM" id="SSF48452">
    <property type="entry name" value="TPR-like"/>
    <property type="match status" value="2"/>
</dbReference>
<accession>A0A246RQ40</accession>
<dbReference type="EMBL" id="MZMV01000010">
    <property type="protein sequence ID" value="OWV09890.1"/>
    <property type="molecule type" value="Genomic_DNA"/>
</dbReference>
<feature type="region of interest" description="Disordered" evidence="4">
    <location>
        <begin position="58"/>
        <end position="179"/>
    </location>
</feature>
<dbReference type="PANTHER" id="PTHR44858">
    <property type="entry name" value="TETRATRICOPEPTIDE REPEAT PROTEIN 6"/>
    <property type="match status" value="1"/>
</dbReference>
<dbReference type="PANTHER" id="PTHR44858:SF1">
    <property type="entry name" value="UDP-N-ACETYLGLUCOSAMINE--PEPTIDE N-ACETYLGLUCOSAMINYLTRANSFERASE SPINDLY-RELATED"/>
    <property type="match status" value="1"/>
</dbReference>
<feature type="compositionally biased region" description="Pro residues" evidence="4">
    <location>
        <begin position="71"/>
        <end position="97"/>
    </location>
</feature>
<feature type="transmembrane region" description="Helical" evidence="5">
    <location>
        <begin position="426"/>
        <end position="446"/>
    </location>
</feature>
<evidence type="ECO:0008006" key="8">
    <source>
        <dbReference type="Google" id="ProtNLM"/>
    </source>
</evidence>
<dbReference type="Pfam" id="PF14559">
    <property type="entry name" value="TPR_19"/>
    <property type="match status" value="1"/>
</dbReference>
<dbReference type="SMART" id="SM00028">
    <property type="entry name" value="TPR"/>
    <property type="match status" value="4"/>
</dbReference>
<feature type="transmembrane region" description="Helical" evidence="5">
    <location>
        <begin position="399"/>
        <end position="420"/>
    </location>
</feature>
<evidence type="ECO:0000256" key="5">
    <source>
        <dbReference type="SAM" id="Phobius"/>
    </source>
</evidence>
<reference evidence="6 7" key="1">
    <citation type="submission" date="2017-03" db="EMBL/GenBank/DDBJ databases">
        <title>Whole genome sequence of Micromonospora wenchangensis, isolated from mangrove soil.</title>
        <authorList>
            <person name="Yang H."/>
        </authorList>
    </citation>
    <scope>NUCLEOTIDE SEQUENCE [LARGE SCALE GENOMIC DNA]</scope>
    <source>
        <strain evidence="6 7">CCTCC AA 2012002</strain>
    </source>
</reference>
<evidence type="ECO:0000256" key="3">
    <source>
        <dbReference type="PROSITE-ProRule" id="PRU00339"/>
    </source>
</evidence>
<keyword evidence="5" id="KW-0472">Membrane</keyword>
<evidence type="ECO:0000256" key="1">
    <source>
        <dbReference type="ARBA" id="ARBA00022737"/>
    </source>
</evidence>
<organism evidence="6 7">
    <name type="scientific">Micromonospora wenchangensis</name>
    <dbReference type="NCBI Taxonomy" id="1185415"/>
    <lineage>
        <taxon>Bacteria</taxon>
        <taxon>Bacillati</taxon>
        <taxon>Actinomycetota</taxon>
        <taxon>Actinomycetes</taxon>
        <taxon>Micromonosporales</taxon>
        <taxon>Micromonosporaceae</taxon>
        <taxon>Micromonospora</taxon>
    </lineage>
</organism>
<keyword evidence="5" id="KW-0812">Transmembrane</keyword>
<dbReference type="PROSITE" id="PS50005">
    <property type="entry name" value="TPR"/>
    <property type="match status" value="1"/>
</dbReference>